<evidence type="ECO:0000313" key="4">
    <source>
        <dbReference type="Ensembl" id="ENSSMAP00000029364.2"/>
    </source>
</evidence>
<feature type="domain" description="C2" evidence="3">
    <location>
        <begin position="1"/>
        <end position="117"/>
    </location>
</feature>
<dbReference type="GO" id="GO:0001913">
    <property type="term" value="P:T cell mediated cytotoxicity"/>
    <property type="evidence" value="ECO:0007669"/>
    <property type="project" value="TreeGrafter"/>
</dbReference>
<keyword evidence="1 2" id="KW-0732">Signal</keyword>
<dbReference type="RefSeq" id="XP_035496988.1">
    <property type="nucleotide sequence ID" value="XM_035641095.2"/>
</dbReference>
<evidence type="ECO:0000256" key="1">
    <source>
        <dbReference type="ARBA" id="ARBA00022729"/>
    </source>
</evidence>
<dbReference type="InterPro" id="IPR000008">
    <property type="entry name" value="C2_dom"/>
</dbReference>
<feature type="chain" id="PRO_5034755470" description="C2 domain-containing protein" evidence="2">
    <location>
        <begin position="21"/>
        <end position="129"/>
    </location>
</feature>
<dbReference type="GO" id="GO:0022829">
    <property type="term" value="F:wide pore channel activity"/>
    <property type="evidence" value="ECO:0007669"/>
    <property type="project" value="TreeGrafter"/>
</dbReference>
<dbReference type="GO" id="GO:0016020">
    <property type="term" value="C:membrane"/>
    <property type="evidence" value="ECO:0007669"/>
    <property type="project" value="TreeGrafter"/>
</dbReference>
<organism evidence="4 5">
    <name type="scientific">Scophthalmus maximus</name>
    <name type="common">Turbot</name>
    <name type="synonym">Psetta maxima</name>
    <dbReference type="NCBI Taxonomy" id="52904"/>
    <lineage>
        <taxon>Eukaryota</taxon>
        <taxon>Metazoa</taxon>
        <taxon>Chordata</taxon>
        <taxon>Craniata</taxon>
        <taxon>Vertebrata</taxon>
        <taxon>Euteleostomi</taxon>
        <taxon>Actinopterygii</taxon>
        <taxon>Neopterygii</taxon>
        <taxon>Teleostei</taxon>
        <taxon>Neoteleostei</taxon>
        <taxon>Acanthomorphata</taxon>
        <taxon>Carangaria</taxon>
        <taxon>Pleuronectiformes</taxon>
        <taxon>Pleuronectoidei</taxon>
        <taxon>Scophthalmidae</taxon>
        <taxon>Scophthalmus</taxon>
    </lineage>
</organism>
<dbReference type="PANTHER" id="PTHR46096:SF3">
    <property type="entry name" value="PERFORIN-1"/>
    <property type="match status" value="1"/>
</dbReference>
<evidence type="ECO:0000259" key="3">
    <source>
        <dbReference type="PROSITE" id="PS50004"/>
    </source>
</evidence>
<gene>
    <name evidence="4" type="primary">LOC118314561</name>
</gene>
<dbReference type="Pfam" id="PF00168">
    <property type="entry name" value="C2"/>
    <property type="match status" value="1"/>
</dbReference>
<dbReference type="GO" id="GO:0051607">
    <property type="term" value="P:defense response to virus"/>
    <property type="evidence" value="ECO:0007669"/>
    <property type="project" value="TreeGrafter"/>
</dbReference>
<evidence type="ECO:0000313" key="5">
    <source>
        <dbReference type="Proteomes" id="UP000694558"/>
    </source>
</evidence>
<dbReference type="Gene3D" id="2.60.40.150">
    <property type="entry name" value="C2 domain"/>
    <property type="match status" value="1"/>
</dbReference>
<dbReference type="AlphaFoldDB" id="A0A8D3B6Q4"/>
<name>A0A8D3B6Q4_SCOMX</name>
<protein>
    <recommendedName>
        <fullName evidence="3">C2 domain-containing protein</fullName>
    </recommendedName>
</protein>
<dbReference type="GeneID" id="118314561"/>
<sequence>MASSLPLLLLVLCSLTVAEARLSLSNLRASGLRPDTFSAADGYVKVFCSSANLGTTSVKLNNPNPWWSEAFSYFDARQHDILKLQVFDRDLLSDDLLGVCQIQIKVGNYGHDCPLKTGGNLHYEYTLSV</sequence>
<dbReference type="SUPFAM" id="SSF49562">
    <property type="entry name" value="C2 domain (Calcium/lipid-binding domain, CaLB)"/>
    <property type="match status" value="1"/>
</dbReference>
<feature type="signal peptide" evidence="2">
    <location>
        <begin position="1"/>
        <end position="20"/>
    </location>
</feature>
<dbReference type="Proteomes" id="UP000694558">
    <property type="component" value="Chromosome 9"/>
</dbReference>
<reference evidence="4" key="1">
    <citation type="submission" date="2023-05" db="EMBL/GenBank/DDBJ databases">
        <title>High-quality long-read genome of Scophthalmus maximus.</title>
        <authorList>
            <person name="Lien S."/>
            <person name="Martinez P."/>
        </authorList>
    </citation>
    <scope>NUCLEOTIDE SEQUENCE [LARGE SCALE GENOMIC DNA]</scope>
</reference>
<accession>A0A8D3B6Q4</accession>
<dbReference type="InterPro" id="IPR035892">
    <property type="entry name" value="C2_domain_sf"/>
</dbReference>
<reference evidence="4" key="2">
    <citation type="submission" date="2025-08" db="UniProtKB">
        <authorList>
            <consortium name="Ensembl"/>
        </authorList>
    </citation>
    <scope>IDENTIFICATION</scope>
</reference>
<proteinExistence type="predicted"/>
<evidence type="ECO:0000256" key="2">
    <source>
        <dbReference type="SAM" id="SignalP"/>
    </source>
</evidence>
<dbReference type="GO" id="GO:0001771">
    <property type="term" value="P:immunological synapse formation"/>
    <property type="evidence" value="ECO:0007669"/>
    <property type="project" value="TreeGrafter"/>
</dbReference>
<dbReference type="Ensembl" id="ENSSMAT00000029727.2">
    <property type="protein sequence ID" value="ENSSMAP00000029364.2"/>
    <property type="gene ID" value="ENSSMAG00000037885.1"/>
</dbReference>
<dbReference type="PANTHER" id="PTHR46096">
    <property type="entry name" value="PERFORIN-1"/>
    <property type="match status" value="1"/>
</dbReference>
<dbReference type="GeneTree" id="ENSGT00390000012710"/>
<dbReference type="InterPro" id="IPR052784">
    <property type="entry name" value="Perforin-1_pore-forming"/>
</dbReference>
<dbReference type="SMART" id="SM00239">
    <property type="entry name" value="C2"/>
    <property type="match status" value="1"/>
</dbReference>
<dbReference type="PROSITE" id="PS50004">
    <property type="entry name" value="C2"/>
    <property type="match status" value="1"/>
</dbReference>